<feature type="compositionally biased region" description="Basic and acidic residues" evidence="1">
    <location>
        <begin position="119"/>
        <end position="138"/>
    </location>
</feature>
<accession>A0A699IUQ6</accession>
<evidence type="ECO:0000256" key="1">
    <source>
        <dbReference type="SAM" id="MobiDB-lite"/>
    </source>
</evidence>
<name>A0A699IUQ6_TANCI</name>
<feature type="region of interest" description="Disordered" evidence="1">
    <location>
        <begin position="30"/>
        <end position="83"/>
    </location>
</feature>
<proteinExistence type="predicted"/>
<feature type="non-terminal residue" evidence="2">
    <location>
        <position position="1"/>
    </location>
</feature>
<gene>
    <name evidence="2" type="ORF">Tci_559493</name>
</gene>
<reference evidence="2" key="1">
    <citation type="journal article" date="2019" name="Sci. Rep.">
        <title>Draft genome of Tanacetum cinerariifolium, the natural source of mosquito coil.</title>
        <authorList>
            <person name="Yamashiro T."/>
            <person name="Shiraishi A."/>
            <person name="Satake H."/>
            <person name="Nakayama K."/>
        </authorList>
    </citation>
    <scope>NUCLEOTIDE SEQUENCE</scope>
</reference>
<sequence length="294" mass="32485">ADGAQSSRVPIPLPDDPYVVVGQAQLVDPYTESDLKEAPSEAEESQPLGSRVPLMSEEFEASEPSGTRAISSHSLVSSDSTDRTYGHAYLDGPILRHVSPNSRGNCFVPIFLLEGDELGDKDTEEDKSLDSNDKREGQGLDDEGQGLEDKGPSIEEEEEEEATPEGQEQEFLVVDTTVSKPLGLGYEVARRHTLESTEEITPSTYEVGQSSSFTIIPVVPSHIASSVATPAATISDHTQCLDALSLTLFEDYDWDLRELYTRSWSVRDEIFSQRYRFMSLEREQERNTETSSSV</sequence>
<comment type="caution">
    <text evidence="2">The sequence shown here is derived from an EMBL/GenBank/DDBJ whole genome shotgun (WGS) entry which is preliminary data.</text>
</comment>
<dbReference type="EMBL" id="BKCJ010335764">
    <property type="protein sequence ID" value="GEZ87520.1"/>
    <property type="molecule type" value="Genomic_DNA"/>
</dbReference>
<feature type="region of interest" description="Disordered" evidence="1">
    <location>
        <begin position="119"/>
        <end position="170"/>
    </location>
</feature>
<evidence type="ECO:0000313" key="2">
    <source>
        <dbReference type="EMBL" id="GEZ87520.1"/>
    </source>
</evidence>
<dbReference type="AlphaFoldDB" id="A0A699IUQ6"/>
<protein>
    <submittedName>
        <fullName evidence="2">Uncharacterized protein</fullName>
    </submittedName>
</protein>
<feature type="compositionally biased region" description="Acidic residues" evidence="1">
    <location>
        <begin position="154"/>
        <end position="163"/>
    </location>
</feature>
<organism evidence="2">
    <name type="scientific">Tanacetum cinerariifolium</name>
    <name type="common">Dalmatian daisy</name>
    <name type="synonym">Chrysanthemum cinerariifolium</name>
    <dbReference type="NCBI Taxonomy" id="118510"/>
    <lineage>
        <taxon>Eukaryota</taxon>
        <taxon>Viridiplantae</taxon>
        <taxon>Streptophyta</taxon>
        <taxon>Embryophyta</taxon>
        <taxon>Tracheophyta</taxon>
        <taxon>Spermatophyta</taxon>
        <taxon>Magnoliopsida</taxon>
        <taxon>eudicotyledons</taxon>
        <taxon>Gunneridae</taxon>
        <taxon>Pentapetalae</taxon>
        <taxon>asterids</taxon>
        <taxon>campanulids</taxon>
        <taxon>Asterales</taxon>
        <taxon>Asteraceae</taxon>
        <taxon>Asteroideae</taxon>
        <taxon>Anthemideae</taxon>
        <taxon>Anthemidinae</taxon>
        <taxon>Tanacetum</taxon>
    </lineage>
</organism>